<feature type="domain" description="RAVE complex protein Rav1 C-terminal" evidence="2">
    <location>
        <begin position="617"/>
        <end position="1266"/>
    </location>
</feature>
<accession>A0ABR3TGF1</accession>
<protein>
    <submittedName>
        <fullName evidence="3">Regulator of (H+)-ATPase in vacuolar membrane</fullName>
    </submittedName>
</protein>
<dbReference type="Gene3D" id="2.130.10.10">
    <property type="entry name" value="YVTN repeat-like/Quinoprotein amine dehydrogenase"/>
    <property type="match status" value="1"/>
</dbReference>
<dbReference type="EMBL" id="JAKEKT020000077">
    <property type="protein sequence ID" value="KAL1638616.1"/>
    <property type="molecule type" value="Genomic_DNA"/>
</dbReference>
<name>A0ABR3TGF1_9PEZI</name>
<gene>
    <name evidence="3" type="primary">RAV1</name>
    <name evidence="3" type="ORF">SLS58_008734</name>
</gene>
<feature type="compositionally biased region" description="Gly residues" evidence="1">
    <location>
        <begin position="1377"/>
        <end position="1387"/>
    </location>
</feature>
<dbReference type="InterPro" id="IPR015943">
    <property type="entry name" value="WD40/YVTN_repeat-like_dom_sf"/>
</dbReference>
<dbReference type="Pfam" id="PF12234">
    <property type="entry name" value="Rav1p_C"/>
    <property type="match status" value="1"/>
</dbReference>
<evidence type="ECO:0000313" key="3">
    <source>
        <dbReference type="EMBL" id="KAL1638616.1"/>
    </source>
</evidence>
<reference evidence="3 4" key="1">
    <citation type="journal article" date="2023" name="Plant Dis.">
        <title>First Report of Diplodia intermedia Causing Canker and Dieback Diseases on Apple Trees in Canada.</title>
        <authorList>
            <person name="Ellouze W."/>
            <person name="Ilyukhin E."/>
            <person name="Sulman M."/>
            <person name="Ali S."/>
        </authorList>
    </citation>
    <scope>NUCLEOTIDE SEQUENCE [LARGE SCALE GENOMIC DNA]</scope>
    <source>
        <strain evidence="3 4">M45-28</strain>
    </source>
</reference>
<dbReference type="Proteomes" id="UP001521184">
    <property type="component" value="Unassembled WGS sequence"/>
</dbReference>
<dbReference type="InterPro" id="IPR052208">
    <property type="entry name" value="DmX-like/RAVE_component"/>
</dbReference>
<evidence type="ECO:0000259" key="2">
    <source>
        <dbReference type="Pfam" id="PF12234"/>
    </source>
</evidence>
<proteinExistence type="predicted"/>
<feature type="compositionally biased region" description="Gly residues" evidence="1">
    <location>
        <begin position="1351"/>
        <end position="1363"/>
    </location>
</feature>
<keyword evidence="4" id="KW-1185">Reference proteome</keyword>
<sequence>MRAILPGRPNAELAAVTTGLSEGRQLIAYISGNALVILDGPRHIIQTTYTEDEGNLVAVVLDEPSGKIAAASKTAVYVYKPHGLDIGQPKWTQQHTLTLSDPHDEIRTLSWGMAEELLVGSSALTLFSTHNHEAERLFTTPLASPAKFAHFSYDATFIASTSPYDRLVKVWHRLSFGSVEERFDVAYLPHPTTVTGLHWRRPRHREQLIENVLYTICADNKVRVWVGGEHRAPDIFQLWAEVDLQESIKPRALDPASRSARRYAFFIDSADFAVATERAVQQAADSPEESHALQHLIDVANRTPEVCVVLDEKGNMSAWGLESVDTKVKKSSNIFNIAHVEGLRLHFAKDVPPAEDNVQFHSFCGDAHGSSFTLLMHHFDGRIEWMQGKIDLLFDPSPTKLTRLERDTILTGHTAPIKKAVRTASGRALISRTDKNAGVVWRQEDSKHSGPVLARHSTVQVDEHIHRTALLSEGDFIVFLHHESISLWDARTPIAKEVARCSYQLQGKPLCLLLIPEVETDTGCVHLATISSDMKGIGWEVRIPPRLSQAIPRLHRRTSSINIEGKISITEMSKFDLGDDGDLAYVIPVDPAGTRAVISGFLDTFARDVAISYTTSGVIKSWTARVSADRKKIEWLLTSTVNTGVENPTLCSGTSIRKAALVDAEKTGLTIWSTRSAQLEHEERFESHDIIQDIDWSSSPDNQSILAVGFPHRVVIYAQLRYNYLDHGPSWAAIREVRIREFTPHPIGDSVWLGSGNLVIGAGNQLFVQDEHVEVDDGVLPDLRLVEHREAHRKKAVDLFTLVSRLNGPLPVYHPQMLAQCVLLGKLPLVQRILINLFKTLKFYTEGDPFDTLLGLSPEDFFDDQAATMNGSTRKEMQSSYADFTDEDDEPASVTEEVAARLNELLQKKSVPQLSNREQFHLADIVECVGTVEKHRRSVDDNACRFLLFFRQHYLRDKGGMRSEDKAQISWREITWAFHSGSQDILLDLVSRHFQGRMLWKQAKEAGIFMWMTDINAVRAQFEVIARNEYTKTEEKNPTDCSLYYLALRKKAVLVGLWRMATWSREQPTTHRFLQNNFAEPRWRTAALKNAYALMGKRRFEYAAAFFLLADHLQDAVAVLSNQMNDTQLAIAVARVYEGDDGPVLRKFLNERVLPRAVADGNRWMATWAFWSLGKRDVAVGALVTPLSSLVVSPPDSPRPSPPSLQSRLFLTDDPALVVLYRQLRDRSLQTLRGALAVAPRAEWEFLVHTARLYERMGCDALALDLVRGWEFLRQAIAPLPLPARLPVHSSSSANANAKAGWKNVAAFSGPPSPVATYDIDPRKLLRRRSSLVVADLPLRSASAAASALDGFGGVDGGDGGGVVVEEDEEGEERNGVNGGGGGGGVDGNAAAAVGKDKEKDKDKERDKDKDKDKEKKKQQQKPPPTQFHEPDANSLLDSFGF</sequence>
<dbReference type="InterPro" id="IPR022033">
    <property type="entry name" value="Rav1p_C"/>
</dbReference>
<feature type="region of interest" description="Disordered" evidence="1">
    <location>
        <begin position="1350"/>
        <end position="1442"/>
    </location>
</feature>
<dbReference type="PANTHER" id="PTHR13950:SF9">
    <property type="entry name" value="RABCONNECTIN-3A"/>
    <property type="match status" value="1"/>
</dbReference>
<dbReference type="InterPro" id="IPR036322">
    <property type="entry name" value="WD40_repeat_dom_sf"/>
</dbReference>
<evidence type="ECO:0000256" key="1">
    <source>
        <dbReference type="SAM" id="MobiDB-lite"/>
    </source>
</evidence>
<evidence type="ECO:0000313" key="4">
    <source>
        <dbReference type="Proteomes" id="UP001521184"/>
    </source>
</evidence>
<dbReference type="PANTHER" id="PTHR13950">
    <property type="entry name" value="RABCONNECTIN-RELATED"/>
    <property type="match status" value="1"/>
</dbReference>
<feature type="compositionally biased region" description="Basic and acidic residues" evidence="1">
    <location>
        <begin position="1395"/>
        <end position="1418"/>
    </location>
</feature>
<comment type="caution">
    <text evidence="3">The sequence shown here is derived from an EMBL/GenBank/DDBJ whole genome shotgun (WGS) entry which is preliminary data.</text>
</comment>
<dbReference type="SUPFAM" id="SSF50978">
    <property type="entry name" value="WD40 repeat-like"/>
    <property type="match status" value="1"/>
</dbReference>
<organism evidence="3 4">
    <name type="scientific">Diplodia intermedia</name>
    <dbReference type="NCBI Taxonomy" id="856260"/>
    <lineage>
        <taxon>Eukaryota</taxon>
        <taxon>Fungi</taxon>
        <taxon>Dikarya</taxon>
        <taxon>Ascomycota</taxon>
        <taxon>Pezizomycotina</taxon>
        <taxon>Dothideomycetes</taxon>
        <taxon>Dothideomycetes incertae sedis</taxon>
        <taxon>Botryosphaeriales</taxon>
        <taxon>Botryosphaeriaceae</taxon>
        <taxon>Diplodia</taxon>
    </lineage>
</organism>